<evidence type="ECO:0000256" key="9">
    <source>
        <dbReference type="ARBA" id="ARBA00022917"/>
    </source>
</evidence>
<keyword evidence="7" id="KW-0547">Nucleotide-binding</keyword>
<gene>
    <name evidence="14" type="ORF">MNBD_ALPHA01-179</name>
</gene>
<dbReference type="Pfam" id="PF03485">
    <property type="entry name" value="Arg_tRNA_synt_N"/>
    <property type="match status" value="1"/>
</dbReference>
<dbReference type="InterPro" id="IPR001278">
    <property type="entry name" value="Arg-tRNA-ligase"/>
</dbReference>
<dbReference type="PANTHER" id="PTHR11956">
    <property type="entry name" value="ARGINYL-TRNA SYNTHETASE"/>
    <property type="match status" value="1"/>
</dbReference>
<dbReference type="FunFam" id="3.30.1360.70:FF:000003">
    <property type="entry name" value="Arginine--tRNA ligase"/>
    <property type="match status" value="1"/>
</dbReference>
<proteinExistence type="inferred from homology"/>
<dbReference type="Gene3D" id="3.40.50.620">
    <property type="entry name" value="HUPs"/>
    <property type="match status" value="1"/>
</dbReference>
<dbReference type="InterPro" id="IPR035684">
    <property type="entry name" value="ArgRS_core"/>
</dbReference>
<dbReference type="SUPFAM" id="SSF52374">
    <property type="entry name" value="Nucleotidylyl transferase"/>
    <property type="match status" value="1"/>
</dbReference>
<dbReference type="EC" id="6.1.1.19" evidence="4"/>
<dbReference type="SUPFAM" id="SSF47323">
    <property type="entry name" value="Anticodon-binding domain of a subclass of class I aminoacyl-tRNA synthetases"/>
    <property type="match status" value="1"/>
</dbReference>
<dbReference type="PANTHER" id="PTHR11956:SF5">
    <property type="entry name" value="ARGININE--TRNA LIGASE, CYTOPLASMIC"/>
    <property type="match status" value="1"/>
</dbReference>
<comment type="subcellular location">
    <subcellularLocation>
        <location evidence="1">Cytoplasm</location>
    </subcellularLocation>
</comment>
<dbReference type="GO" id="GO:0004814">
    <property type="term" value="F:arginine-tRNA ligase activity"/>
    <property type="evidence" value="ECO:0007669"/>
    <property type="project" value="UniProtKB-EC"/>
</dbReference>
<dbReference type="SUPFAM" id="SSF55190">
    <property type="entry name" value="Arginyl-tRNA synthetase (ArgRS), N-terminal 'additional' domain"/>
    <property type="match status" value="1"/>
</dbReference>
<feature type="domain" description="Arginyl tRNA synthetase N-terminal" evidence="13">
    <location>
        <begin position="5"/>
        <end position="94"/>
    </location>
</feature>
<dbReference type="InterPro" id="IPR036695">
    <property type="entry name" value="Arg-tRNA-synth_N_sf"/>
</dbReference>
<protein>
    <recommendedName>
        <fullName evidence="4">arginine--tRNA ligase</fullName>
        <ecNumber evidence="4">6.1.1.19</ecNumber>
    </recommendedName>
</protein>
<dbReference type="HAMAP" id="MF_00123">
    <property type="entry name" value="Arg_tRNA_synth"/>
    <property type="match status" value="1"/>
</dbReference>
<dbReference type="InterPro" id="IPR014729">
    <property type="entry name" value="Rossmann-like_a/b/a_fold"/>
</dbReference>
<dbReference type="GO" id="GO:0005524">
    <property type="term" value="F:ATP binding"/>
    <property type="evidence" value="ECO:0007669"/>
    <property type="project" value="UniProtKB-KW"/>
</dbReference>
<evidence type="ECO:0000256" key="3">
    <source>
        <dbReference type="ARBA" id="ARBA00011245"/>
    </source>
</evidence>
<evidence type="ECO:0000256" key="10">
    <source>
        <dbReference type="ARBA" id="ARBA00023146"/>
    </source>
</evidence>
<keyword evidence="9" id="KW-0648">Protein biosynthesis</keyword>
<evidence type="ECO:0000256" key="6">
    <source>
        <dbReference type="ARBA" id="ARBA00022598"/>
    </source>
</evidence>
<evidence type="ECO:0000256" key="8">
    <source>
        <dbReference type="ARBA" id="ARBA00022840"/>
    </source>
</evidence>
<dbReference type="InterPro" id="IPR001412">
    <property type="entry name" value="aa-tRNA-synth_I_CS"/>
</dbReference>
<dbReference type="EMBL" id="UOEJ01000107">
    <property type="protein sequence ID" value="VAV98990.1"/>
    <property type="molecule type" value="Genomic_DNA"/>
</dbReference>
<comment type="subunit">
    <text evidence="3">Monomer.</text>
</comment>
<dbReference type="InterPro" id="IPR008909">
    <property type="entry name" value="DALR_anticod-bd"/>
</dbReference>
<dbReference type="PRINTS" id="PR01038">
    <property type="entry name" value="TRNASYNTHARG"/>
</dbReference>
<dbReference type="SMART" id="SM00836">
    <property type="entry name" value="DALR_1"/>
    <property type="match status" value="1"/>
</dbReference>
<organism evidence="14">
    <name type="scientific">hydrothermal vent metagenome</name>
    <dbReference type="NCBI Taxonomy" id="652676"/>
    <lineage>
        <taxon>unclassified sequences</taxon>
        <taxon>metagenomes</taxon>
        <taxon>ecological metagenomes</taxon>
    </lineage>
</organism>
<dbReference type="GO" id="GO:0006420">
    <property type="term" value="P:arginyl-tRNA aminoacylation"/>
    <property type="evidence" value="ECO:0007669"/>
    <property type="project" value="InterPro"/>
</dbReference>
<evidence type="ECO:0000256" key="7">
    <source>
        <dbReference type="ARBA" id="ARBA00022741"/>
    </source>
</evidence>
<dbReference type="FunFam" id="3.40.50.620:FF:000062">
    <property type="entry name" value="Arginine--tRNA ligase"/>
    <property type="match status" value="1"/>
</dbReference>
<dbReference type="SMART" id="SM01016">
    <property type="entry name" value="Arg_tRNA_synt_N"/>
    <property type="match status" value="1"/>
</dbReference>
<evidence type="ECO:0000259" key="13">
    <source>
        <dbReference type="SMART" id="SM01016"/>
    </source>
</evidence>
<dbReference type="InterPro" id="IPR009080">
    <property type="entry name" value="tRNAsynth_Ia_anticodon-bd"/>
</dbReference>
<evidence type="ECO:0000256" key="1">
    <source>
        <dbReference type="ARBA" id="ARBA00004496"/>
    </source>
</evidence>
<dbReference type="Pfam" id="PF00750">
    <property type="entry name" value="tRNA-synt_1d"/>
    <property type="match status" value="1"/>
</dbReference>
<dbReference type="PROSITE" id="PS00178">
    <property type="entry name" value="AA_TRNA_LIGASE_I"/>
    <property type="match status" value="1"/>
</dbReference>
<evidence type="ECO:0000259" key="12">
    <source>
        <dbReference type="SMART" id="SM00836"/>
    </source>
</evidence>
<keyword evidence="6 14" id="KW-0436">Ligase</keyword>
<dbReference type="Gene3D" id="1.10.730.10">
    <property type="entry name" value="Isoleucyl-tRNA Synthetase, Domain 1"/>
    <property type="match status" value="1"/>
</dbReference>
<comment type="catalytic activity">
    <reaction evidence="11">
        <text>tRNA(Arg) + L-arginine + ATP = L-arginyl-tRNA(Arg) + AMP + diphosphate</text>
        <dbReference type="Rhea" id="RHEA:20301"/>
        <dbReference type="Rhea" id="RHEA-COMP:9658"/>
        <dbReference type="Rhea" id="RHEA-COMP:9673"/>
        <dbReference type="ChEBI" id="CHEBI:30616"/>
        <dbReference type="ChEBI" id="CHEBI:32682"/>
        <dbReference type="ChEBI" id="CHEBI:33019"/>
        <dbReference type="ChEBI" id="CHEBI:78442"/>
        <dbReference type="ChEBI" id="CHEBI:78513"/>
        <dbReference type="ChEBI" id="CHEBI:456215"/>
        <dbReference type="EC" id="6.1.1.19"/>
    </reaction>
</comment>
<dbReference type="InterPro" id="IPR005148">
    <property type="entry name" value="Arg-tRNA-synth_N"/>
</dbReference>
<reference evidence="14" key="1">
    <citation type="submission" date="2018-06" db="EMBL/GenBank/DDBJ databases">
        <authorList>
            <person name="Zhirakovskaya E."/>
        </authorList>
    </citation>
    <scope>NUCLEOTIDE SEQUENCE</scope>
</reference>
<dbReference type="NCBIfam" id="TIGR00456">
    <property type="entry name" value="argS"/>
    <property type="match status" value="1"/>
</dbReference>
<keyword evidence="5" id="KW-0963">Cytoplasm</keyword>
<evidence type="ECO:0000313" key="14">
    <source>
        <dbReference type="EMBL" id="VAV98990.1"/>
    </source>
</evidence>
<comment type="similarity">
    <text evidence="2">Belongs to the class-I aminoacyl-tRNA synthetase family.</text>
</comment>
<sequence length="583" mass="64783">MNIFNNYLAALETVISDLVTAGKLPKDLDLKNVTIEPPRDASHGDISTNIAMVLTRQARMKPRDIAEMVADGLQRVGGVEKVDVAGPGFINITLQQDMIQSQVAVILNLAKDYGRSNIGAAEKVNIEYVSVNPTGPLHVGHCRGAIFGDALASLLSYTGHDVTREYYINDAGGQIDVLARSSYLRYKQALGEDIGEIPDGLYPGDYLIQVGQALAEKYGDRWRDAPESDWLAPIRKFATDAMMDLVRADLETLSITHEVFFSELTLHETGRIQAALDRLDEKGLIYTGVLPAPKGTKPDDWEMRPQTLFKSTEFGDDVDRALRKSDGSWTYFAADVAYHFDKIERGYTSLIDVWGADHGGYVKRVEAAIEALSGDRVDFDVRLCQMVKLLRGGKPVKMSKRSGSFITMRDIVDEVGKDVVRFIMLTRKNDASLDFDFARVTEQSKDNPVFYVQYAHARVHSVLRKARAAFPDIDLSGASLESADMTLFTDSSELALIRNMINWPRFVESAALAREPHRIAYYLYELASEFHGLWNKGNDNLDLRFIIEDDKSKTLSRLALISAVAGIIATGLDILGVEPVTEM</sequence>
<evidence type="ECO:0000256" key="4">
    <source>
        <dbReference type="ARBA" id="ARBA00012837"/>
    </source>
</evidence>
<dbReference type="Gene3D" id="3.30.1360.70">
    <property type="entry name" value="Arginyl tRNA synthetase N-terminal domain"/>
    <property type="match status" value="1"/>
</dbReference>
<evidence type="ECO:0000256" key="5">
    <source>
        <dbReference type="ARBA" id="ARBA00022490"/>
    </source>
</evidence>
<evidence type="ECO:0000256" key="2">
    <source>
        <dbReference type="ARBA" id="ARBA00005594"/>
    </source>
</evidence>
<name>A0A3B0RZG9_9ZZZZ</name>
<dbReference type="CDD" id="cd00671">
    <property type="entry name" value="ArgRS_core"/>
    <property type="match status" value="1"/>
</dbReference>
<dbReference type="AlphaFoldDB" id="A0A3B0RZG9"/>
<keyword evidence="10 14" id="KW-0030">Aminoacyl-tRNA synthetase</keyword>
<feature type="domain" description="DALR anticodon binding" evidence="12">
    <location>
        <begin position="452"/>
        <end position="583"/>
    </location>
</feature>
<evidence type="ECO:0000256" key="11">
    <source>
        <dbReference type="ARBA" id="ARBA00049339"/>
    </source>
</evidence>
<dbReference type="Pfam" id="PF05746">
    <property type="entry name" value="DALR_1"/>
    <property type="match status" value="1"/>
</dbReference>
<keyword evidence="8" id="KW-0067">ATP-binding</keyword>
<accession>A0A3B0RZG9</accession>
<dbReference type="GO" id="GO:0005737">
    <property type="term" value="C:cytoplasm"/>
    <property type="evidence" value="ECO:0007669"/>
    <property type="project" value="UniProtKB-SubCell"/>
</dbReference>